<dbReference type="Pfam" id="PF00005">
    <property type="entry name" value="ABC_tran"/>
    <property type="match status" value="1"/>
</dbReference>
<dbReference type="PANTHER" id="PTHR43204">
    <property type="entry name" value="ABC TRANSPORTER I FAMILY MEMBER 6, CHLOROPLASTIC"/>
    <property type="match status" value="1"/>
</dbReference>
<evidence type="ECO:0000256" key="2">
    <source>
        <dbReference type="ARBA" id="ARBA00022741"/>
    </source>
</evidence>
<dbReference type="Gene3D" id="3.40.50.300">
    <property type="entry name" value="P-loop containing nucleotide triphosphate hydrolases"/>
    <property type="match status" value="1"/>
</dbReference>
<dbReference type="RefSeq" id="WP_275712073.1">
    <property type="nucleotide sequence ID" value="NZ_JAKLTN010000004.1"/>
</dbReference>
<evidence type="ECO:0000256" key="3">
    <source>
        <dbReference type="ARBA" id="ARBA00022840"/>
    </source>
</evidence>
<evidence type="ECO:0000256" key="1">
    <source>
        <dbReference type="ARBA" id="ARBA00006216"/>
    </source>
</evidence>
<evidence type="ECO:0000313" key="7">
    <source>
        <dbReference type="Proteomes" id="UP001165384"/>
    </source>
</evidence>
<dbReference type="InterPro" id="IPR010230">
    <property type="entry name" value="FeS-cluster_ATPase_SufC"/>
</dbReference>
<keyword evidence="2" id="KW-0547">Nucleotide-binding</keyword>
<organism evidence="6 7">
    <name type="scientific">Dechloromonas hankyongensis</name>
    <dbReference type="NCBI Taxonomy" id="2908002"/>
    <lineage>
        <taxon>Bacteria</taxon>
        <taxon>Pseudomonadati</taxon>
        <taxon>Pseudomonadota</taxon>
        <taxon>Betaproteobacteria</taxon>
        <taxon>Rhodocyclales</taxon>
        <taxon>Azonexaceae</taxon>
        <taxon>Dechloromonas</taxon>
    </lineage>
</organism>
<dbReference type="InterPro" id="IPR027417">
    <property type="entry name" value="P-loop_NTPase"/>
</dbReference>
<dbReference type="EMBL" id="JAKLTN010000004">
    <property type="protein sequence ID" value="MCG2578683.1"/>
    <property type="molecule type" value="Genomic_DNA"/>
</dbReference>
<evidence type="ECO:0000256" key="4">
    <source>
        <dbReference type="SAM" id="MobiDB-lite"/>
    </source>
</evidence>
<feature type="domain" description="ABC transporter" evidence="5">
    <location>
        <begin position="2"/>
        <end position="246"/>
    </location>
</feature>
<dbReference type="InterPro" id="IPR003439">
    <property type="entry name" value="ABC_transporter-like_ATP-bd"/>
</dbReference>
<dbReference type="PROSITE" id="PS50893">
    <property type="entry name" value="ABC_TRANSPORTER_2"/>
    <property type="match status" value="1"/>
</dbReference>
<keyword evidence="3" id="KW-0067">ATP-binding</keyword>
<dbReference type="NCBIfam" id="TIGR01978">
    <property type="entry name" value="sufC"/>
    <property type="match status" value="1"/>
</dbReference>
<dbReference type="Proteomes" id="UP001165384">
    <property type="component" value="Unassembled WGS sequence"/>
</dbReference>
<feature type="region of interest" description="Disordered" evidence="4">
    <location>
        <begin position="236"/>
        <end position="255"/>
    </location>
</feature>
<evidence type="ECO:0000259" key="5">
    <source>
        <dbReference type="PROSITE" id="PS50893"/>
    </source>
</evidence>
<protein>
    <submittedName>
        <fullName evidence="6">Fe-S cluster assembly ATPase SufC</fullName>
    </submittedName>
</protein>
<reference evidence="6" key="1">
    <citation type="submission" date="2022-01" db="EMBL/GenBank/DDBJ databases">
        <authorList>
            <person name="Jo J.-H."/>
            <person name="Im W.-T."/>
        </authorList>
    </citation>
    <scope>NUCLEOTIDE SEQUENCE</scope>
    <source>
        <strain evidence="6">XY25</strain>
    </source>
</reference>
<dbReference type="SUPFAM" id="SSF52540">
    <property type="entry name" value="P-loop containing nucleoside triphosphate hydrolases"/>
    <property type="match status" value="1"/>
</dbReference>
<proteinExistence type="inferred from homology"/>
<gene>
    <name evidence="6" type="primary">sufC</name>
    <name evidence="6" type="ORF">LZ012_16920</name>
</gene>
<accession>A0ABS9K690</accession>
<comment type="similarity">
    <text evidence="1">Belongs to the ABC transporter superfamily. Ycf16 family.</text>
</comment>
<dbReference type="PANTHER" id="PTHR43204:SF1">
    <property type="entry name" value="ABC TRANSPORTER I FAMILY MEMBER 6, CHLOROPLASTIC"/>
    <property type="match status" value="1"/>
</dbReference>
<sequence length="255" mass="27405">MLAIRNLQVSIDGRAVLKGLDLAVGAGEVHAVVGPEGSGKSTLAHVLAGRDDHAVTGGAARYRDADLLALAVEERTARGIFLAFQHPVEIPGVAHVYFLRAALNALRRRRGEPELDAVDFLTAIRGKLKLLGINESQLYRPLNAGLADGDKKRNEILQMLMLEPTLALLDDSAAGLDGDAMKTVAHGINTVRSPQRAIVLFARDPRLLHYVVPDRVHVLADGRIIRSGGRELVSELEGSGYESATDSPEALQVRP</sequence>
<evidence type="ECO:0000313" key="6">
    <source>
        <dbReference type="EMBL" id="MCG2578683.1"/>
    </source>
</evidence>
<name>A0ABS9K690_9RHOO</name>
<comment type="caution">
    <text evidence="6">The sequence shown here is derived from an EMBL/GenBank/DDBJ whole genome shotgun (WGS) entry which is preliminary data.</text>
</comment>
<keyword evidence="7" id="KW-1185">Reference proteome</keyword>